<feature type="compositionally biased region" description="Basic and acidic residues" evidence="1">
    <location>
        <begin position="109"/>
        <end position="123"/>
    </location>
</feature>
<dbReference type="AlphaFoldDB" id="A0A645EW33"/>
<reference evidence="2" key="1">
    <citation type="submission" date="2019-08" db="EMBL/GenBank/DDBJ databases">
        <authorList>
            <person name="Kucharzyk K."/>
            <person name="Murdoch R.W."/>
            <person name="Higgins S."/>
            <person name="Loffler F."/>
        </authorList>
    </citation>
    <scope>NUCLEOTIDE SEQUENCE</scope>
</reference>
<comment type="caution">
    <text evidence="2">The sequence shown here is derived from an EMBL/GenBank/DDBJ whole genome shotgun (WGS) entry which is preliminary data.</text>
</comment>
<dbReference type="EMBL" id="VSSQ01051544">
    <property type="protein sequence ID" value="MPN05636.1"/>
    <property type="molecule type" value="Genomic_DNA"/>
</dbReference>
<feature type="region of interest" description="Disordered" evidence="1">
    <location>
        <begin position="104"/>
        <end position="129"/>
    </location>
</feature>
<protein>
    <submittedName>
        <fullName evidence="2">Uncharacterized protein</fullName>
    </submittedName>
</protein>
<proteinExistence type="predicted"/>
<organism evidence="2">
    <name type="scientific">bioreactor metagenome</name>
    <dbReference type="NCBI Taxonomy" id="1076179"/>
    <lineage>
        <taxon>unclassified sequences</taxon>
        <taxon>metagenomes</taxon>
        <taxon>ecological metagenomes</taxon>
    </lineage>
</organism>
<evidence type="ECO:0000256" key="1">
    <source>
        <dbReference type="SAM" id="MobiDB-lite"/>
    </source>
</evidence>
<sequence length="129" mass="13295">MSPKICRTRSPVFSSWNRRRHDASFADRRHAGGIRIGISLSVGVVPELADPLADRGDDVPGFPSGECCLGYAAPGASENPAGECGDRDGQLAVAAAVRRFRSGAGGVFHGDHADGDGGGGDRRHAGRAG</sequence>
<name>A0A645EW33_9ZZZZ</name>
<accession>A0A645EW33</accession>
<gene>
    <name evidence="2" type="ORF">SDC9_152887</name>
</gene>
<evidence type="ECO:0000313" key="2">
    <source>
        <dbReference type="EMBL" id="MPN05636.1"/>
    </source>
</evidence>